<dbReference type="SUPFAM" id="SSF56112">
    <property type="entry name" value="Protein kinase-like (PK-like)"/>
    <property type="match status" value="1"/>
</dbReference>
<proteinExistence type="predicted"/>
<evidence type="ECO:0000313" key="2">
    <source>
        <dbReference type="EMBL" id="AZS90183.1"/>
    </source>
</evidence>
<dbReference type="Proteomes" id="UP000271291">
    <property type="component" value="Chromosome"/>
</dbReference>
<evidence type="ECO:0000259" key="1">
    <source>
        <dbReference type="Pfam" id="PF01636"/>
    </source>
</evidence>
<name>A0A3Q9L2C3_STRGD</name>
<dbReference type="InterPro" id="IPR051678">
    <property type="entry name" value="AGP_Transferase"/>
</dbReference>
<dbReference type="OrthoDB" id="9797603at2"/>
<dbReference type="InterPro" id="IPR002575">
    <property type="entry name" value="Aminoglycoside_PTrfase"/>
</dbReference>
<keyword evidence="2" id="KW-0808">Transferase</keyword>
<evidence type="ECO:0000313" key="5">
    <source>
        <dbReference type="Proteomes" id="UP000501753"/>
    </source>
</evidence>
<dbReference type="PANTHER" id="PTHR21310">
    <property type="entry name" value="AMINOGLYCOSIDE PHOSPHOTRANSFERASE-RELATED-RELATED"/>
    <property type="match status" value="1"/>
</dbReference>
<dbReference type="EMBL" id="CP029078">
    <property type="protein sequence ID" value="QCN90398.1"/>
    <property type="molecule type" value="Genomic_DNA"/>
</dbReference>
<keyword evidence="5" id="KW-1185">Reference proteome</keyword>
<dbReference type="PANTHER" id="PTHR21310:SF42">
    <property type="entry name" value="BIFUNCTIONAL AAC_APH"/>
    <property type="match status" value="1"/>
</dbReference>
<dbReference type="CDD" id="cd05155">
    <property type="entry name" value="APH_ChoK_like_1"/>
    <property type="match status" value="1"/>
</dbReference>
<dbReference type="EMBL" id="CP034687">
    <property type="protein sequence ID" value="AZS90183.1"/>
    <property type="molecule type" value="Genomic_DNA"/>
</dbReference>
<dbReference type="Gene3D" id="3.30.200.20">
    <property type="entry name" value="Phosphorylase Kinase, domain 1"/>
    <property type="match status" value="1"/>
</dbReference>
<organism evidence="2 4">
    <name type="scientific">Streptomyces griseoviridis</name>
    <dbReference type="NCBI Taxonomy" id="45398"/>
    <lineage>
        <taxon>Bacteria</taxon>
        <taxon>Bacillati</taxon>
        <taxon>Actinomycetota</taxon>
        <taxon>Actinomycetes</taxon>
        <taxon>Kitasatosporales</taxon>
        <taxon>Streptomycetaceae</taxon>
        <taxon>Streptomyces</taxon>
    </lineage>
</organism>
<dbReference type="GO" id="GO:0016740">
    <property type="term" value="F:transferase activity"/>
    <property type="evidence" value="ECO:0007669"/>
    <property type="project" value="UniProtKB-KW"/>
</dbReference>
<gene>
    <name evidence="3" type="ORF">DDJ31_05405</name>
    <name evidence="2" type="ORF">ELQ87_33860</name>
</gene>
<evidence type="ECO:0000313" key="3">
    <source>
        <dbReference type="EMBL" id="QCN90398.1"/>
    </source>
</evidence>
<protein>
    <submittedName>
        <fullName evidence="2 3">Aminoglycoside phosphotransferase</fullName>
    </submittedName>
</protein>
<reference evidence="2 4" key="2">
    <citation type="submission" date="2018-12" db="EMBL/GenBank/DDBJ databases">
        <title>Streptomyces griseoviridis F1-27 complete genome.</title>
        <authorList>
            <person name="Mariita R.M."/>
            <person name="Sello J.K."/>
        </authorList>
    </citation>
    <scope>NUCLEOTIDE SEQUENCE [LARGE SCALE GENOMIC DNA]</scope>
    <source>
        <strain evidence="2 4">F1-27</strain>
    </source>
</reference>
<sequence>MHPDQLTVAPETVRALLDRQFPEWRDLPVRGVTGAGTANAVFRVGDRLAARFPLEPADVESTRHRLEAEADAARALVDGTRFATPEPIALGGPGAGYPLPWSVQTWLPGNVAADDDPGASFAFAGDLADLIEDLRAIDTRGRTFTGTGRGGDLRSHDAWMETCLRNSERLLDVPRLRRLWSALRELPRGTADDVTTHGDLIPGNLLVADGRLTGVLDVGGAGPADPSLDLVGAWHLLETGPRQALRDRLGGDDLAWERGRAWAFVQAMGLVWYYVQSNPVMSRTGRRTLERVLADGTPT</sequence>
<dbReference type="AlphaFoldDB" id="A0A3Q9L2C3"/>
<accession>A0A3Q9L2C3</accession>
<dbReference type="Proteomes" id="UP000501753">
    <property type="component" value="Chromosome"/>
</dbReference>
<evidence type="ECO:0000313" key="4">
    <source>
        <dbReference type="Proteomes" id="UP000271291"/>
    </source>
</evidence>
<dbReference type="InterPro" id="IPR011009">
    <property type="entry name" value="Kinase-like_dom_sf"/>
</dbReference>
<reference evidence="3 5" key="1">
    <citation type="submission" date="2018-04" db="EMBL/GenBank/DDBJ databases">
        <title>Complete genome sequences of Streptomyces griseoviridis K61 and characterization of antagonistic properties of biological control agents.</title>
        <authorList>
            <person name="Mariita R.M."/>
            <person name="Sello J.K."/>
        </authorList>
    </citation>
    <scope>NUCLEOTIDE SEQUENCE [LARGE SCALE GENOMIC DNA]</scope>
    <source>
        <strain evidence="3 5">K61</strain>
    </source>
</reference>
<dbReference type="Pfam" id="PF01636">
    <property type="entry name" value="APH"/>
    <property type="match status" value="1"/>
</dbReference>
<feature type="domain" description="Aminoglycoside phosphotransferase" evidence="1">
    <location>
        <begin position="35"/>
        <end position="262"/>
    </location>
</feature>
<dbReference type="KEGG" id="sgd:ELQ87_33860"/>
<dbReference type="Gene3D" id="3.90.1200.10">
    <property type="match status" value="1"/>
</dbReference>